<dbReference type="SUPFAM" id="SSF53383">
    <property type="entry name" value="PLP-dependent transferases"/>
    <property type="match status" value="1"/>
</dbReference>
<evidence type="ECO:0000256" key="1">
    <source>
        <dbReference type="ARBA" id="ARBA00001933"/>
    </source>
</evidence>
<evidence type="ECO:0000256" key="5">
    <source>
        <dbReference type="ARBA" id="ARBA00023239"/>
    </source>
</evidence>
<name>A0A0A3HRB6_9BACL</name>
<sequence>MSQLETPLFDVLLKHRNRHPIQFHIPGHKKGQGMDPAFREFVGDNVLSIDLINIAPLDDLHSPKGAIKEAQNLAAEAFGADHTFFSVQGTSGAIMTMILSVVSPGDKILVPRNVHKSTMSAIVLSGAIPIFIHPEVDEEYGIAHGISAESVEKALKTYPDAKAMLVINPTYFGFATDLKRIVDIVHSHNIPVIVDEAHGVHIKFHDELPLSAMQAGADMAATSVHKLGGSMTQSSVLNVREGLVSVNRVQSVLSMLTTTSTSYPILASLDCARRQLAVHGHDLIDESIRLAKDARKRINKIPHLKVAGREKLHSSATYDMDPTKILISVKDLGITGHEAEEWLRENANIEVELSDLYNILCLVTLGDSKKEINLLVNALQRMSQTFESEAFQKETIVNVPDIPALAMTPRDAFYASTEVMPLEDSVGYICAEFIMVYPPGIPIFIPGEIITQDIIDYIKTNIEAGLPVQGPEDLTLKTIRVIKERMPII</sequence>
<keyword evidence="5" id="KW-0456">Lyase</keyword>
<dbReference type="Proteomes" id="UP000030408">
    <property type="component" value="Unassembled WGS sequence"/>
</dbReference>
<evidence type="ECO:0000313" key="7">
    <source>
        <dbReference type="EMBL" id="KGR73755.1"/>
    </source>
</evidence>
<keyword evidence="8" id="KW-1185">Reference proteome</keyword>
<dbReference type="PANTHER" id="PTHR43277">
    <property type="entry name" value="ARGININE DECARBOXYLASE"/>
    <property type="match status" value="1"/>
</dbReference>
<proteinExistence type="inferred from homology"/>
<dbReference type="InterPro" id="IPR000310">
    <property type="entry name" value="Orn/Lys/Arg_deCO2ase_major_dom"/>
</dbReference>
<dbReference type="PANTHER" id="PTHR43277:SF4">
    <property type="entry name" value="ARGININE DECARBOXYLASE"/>
    <property type="match status" value="1"/>
</dbReference>
<dbReference type="STRING" id="1384057.CD33_17215"/>
<dbReference type="OrthoDB" id="9815233at2"/>
<dbReference type="RefSeq" id="WP_036202615.1">
    <property type="nucleotide sequence ID" value="NZ_AVCY01000001.1"/>
</dbReference>
<keyword evidence="3" id="KW-0210">Decarboxylase</keyword>
<organism evidence="7 8">
    <name type="scientific">Ureibacillus sinduriensis BLB-1 = JCM 15800</name>
    <dbReference type="NCBI Taxonomy" id="1384057"/>
    <lineage>
        <taxon>Bacteria</taxon>
        <taxon>Bacillati</taxon>
        <taxon>Bacillota</taxon>
        <taxon>Bacilli</taxon>
        <taxon>Bacillales</taxon>
        <taxon>Caryophanaceae</taxon>
        <taxon>Ureibacillus</taxon>
    </lineage>
</organism>
<dbReference type="Pfam" id="PF03711">
    <property type="entry name" value="OKR_DC_1_C"/>
    <property type="match status" value="1"/>
</dbReference>
<dbReference type="InterPro" id="IPR015422">
    <property type="entry name" value="PyrdxlP-dep_Trfase_small"/>
</dbReference>
<dbReference type="CDD" id="cd00615">
    <property type="entry name" value="Orn_deC_like"/>
    <property type="match status" value="1"/>
</dbReference>
<dbReference type="eggNOG" id="COG1982">
    <property type="taxonomic scope" value="Bacteria"/>
</dbReference>
<dbReference type="Gene3D" id="3.90.1150.10">
    <property type="entry name" value="Aspartate Aminotransferase, domain 1"/>
    <property type="match status" value="1"/>
</dbReference>
<feature type="domain" description="Orn/Lys/Arg decarboxylases family 1 pyridoxal-P attachment site" evidence="6">
    <location>
        <begin position="221"/>
        <end position="235"/>
    </location>
</feature>
<evidence type="ECO:0000256" key="3">
    <source>
        <dbReference type="ARBA" id="ARBA00022793"/>
    </source>
</evidence>
<accession>A0A0A3HRB6</accession>
<reference evidence="7 8" key="1">
    <citation type="submission" date="2014-02" db="EMBL/GenBank/DDBJ databases">
        <title>Draft genome sequence of Lysinibacillus sinduriensis JCM 15800.</title>
        <authorList>
            <person name="Zhang F."/>
            <person name="Wang G."/>
            <person name="Zhang L."/>
        </authorList>
    </citation>
    <scope>NUCLEOTIDE SEQUENCE [LARGE SCALE GENOMIC DNA]</scope>
    <source>
        <strain evidence="7 8">JCM 15800</strain>
    </source>
</reference>
<evidence type="ECO:0000256" key="2">
    <source>
        <dbReference type="ARBA" id="ARBA00010671"/>
    </source>
</evidence>
<dbReference type="Gene3D" id="3.40.640.10">
    <property type="entry name" value="Type I PLP-dependent aspartate aminotransferase-like (Major domain)"/>
    <property type="match status" value="1"/>
</dbReference>
<dbReference type="EMBL" id="JPVO01000055">
    <property type="protein sequence ID" value="KGR73755.1"/>
    <property type="molecule type" value="Genomic_DNA"/>
</dbReference>
<comment type="caution">
    <text evidence="7">The sequence shown here is derived from an EMBL/GenBank/DDBJ whole genome shotgun (WGS) entry which is preliminary data.</text>
</comment>
<protein>
    <submittedName>
        <fullName evidence="7">Arginine decarboxylase</fullName>
    </submittedName>
</protein>
<dbReference type="InterPro" id="IPR052357">
    <property type="entry name" value="Orn_Lys_Arg_decarboxylase-I"/>
</dbReference>
<dbReference type="PROSITE" id="PS00703">
    <property type="entry name" value="OKR_DC_1"/>
    <property type="match status" value="1"/>
</dbReference>
<evidence type="ECO:0000313" key="8">
    <source>
        <dbReference type="Proteomes" id="UP000030408"/>
    </source>
</evidence>
<dbReference type="AlphaFoldDB" id="A0A0A3HRB6"/>
<dbReference type="InterPro" id="IPR036633">
    <property type="entry name" value="Prn/Lys/Arg_de-COase_C_sf"/>
</dbReference>
<comment type="similarity">
    <text evidence="2">Belongs to the Orn/Lys/Arg decarboxylase class-I family.</text>
</comment>
<comment type="cofactor">
    <cofactor evidence="1">
        <name>pyridoxal 5'-phosphate</name>
        <dbReference type="ChEBI" id="CHEBI:597326"/>
    </cofactor>
</comment>
<dbReference type="Gene3D" id="3.90.105.10">
    <property type="entry name" value="Molybdopterin biosynthesis moea protein, domain 2"/>
    <property type="match status" value="1"/>
</dbReference>
<dbReference type="InterPro" id="IPR015424">
    <property type="entry name" value="PyrdxlP-dep_Trfase"/>
</dbReference>
<keyword evidence="4" id="KW-0663">Pyridoxal phosphate</keyword>
<dbReference type="GO" id="GO:0016831">
    <property type="term" value="F:carboxy-lyase activity"/>
    <property type="evidence" value="ECO:0007669"/>
    <property type="project" value="UniProtKB-KW"/>
</dbReference>
<dbReference type="SUPFAM" id="SSF55904">
    <property type="entry name" value="Ornithine decarboxylase C-terminal domain"/>
    <property type="match status" value="1"/>
</dbReference>
<evidence type="ECO:0000256" key="4">
    <source>
        <dbReference type="ARBA" id="ARBA00022898"/>
    </source>
</evidence>
<gene>
    <name evidence="7" type="ORF">CD33_17215</name>
</gene>
<evidence type="ECO:0000259" key="6">
    <source>
        <dbReference type="PROSITE" id="PS00703"/>
    </source>
</evidence>
<dbReference type="Pfam" id="PF01276">
    <property type="entry name" value="OKR_DC_1"/>
    <property type="match status" value="1"/>
</dbReference>
<dbReference type="InterPro" id="IPR008286">
    <property type="entry name" value="Prn/Lys/Arg_de-COase_C"/>
</dbReference>
<dbReference type="InterPro" id="IPR015421">
    <property type="entry name" value="PyrdxlP-dep_Trfase_major"/>
</dbReference>